<dbReference type="Proteomes" id="UP001642409">
    <property type="component" value="Unassembled WGS sequence"/>
</dbReference>
<evidence type="ECO:0000313" key="3">
    <source>
        <dbReference type="EMBL" id="CAL6075357.1"/>
    </source>
</evidence>
<protein>
    <submittedName>
        <fullName evidence="3">Hypothetical_protein</fullName>
    </submittedName>
</protein>
<comment type="caution">
    <text evidence="2">The sequence shown here is derived from an EMBL/GenBank/DDBJ whole genome shotgun (WGS) entry which is preliminary data.</text>
</comment>
<dbReference type="EMBL" id="CAXDID020000313">
    <property type="protein sequence ID" value="CAL6075357.1"/>
    <property type="molecule type" value="Genomic_DNA"/>
</dbReference>
<dbReference type="AlphaFoldDB" id="A0AA86QRL5"/>
<keyword evidence="1" id="KW-0812">Transmembrane</keyword>
<reference evidence="2" key="1">
    <citation type="submission" date="2023-06" db="EMBL/GenBank/DDBJ databases">
        <authorList>
            <person name="Kurt Z."/>
        </authorList>
    </citation>
    <scope>NUCLEOTIDE SEQUENCE</scope>
</reference>
<feature type="transmembrane region" description="Helical" evidence="1">
    <location>
        <begin position="35"/>
        <end position="59"/>
    </location>
</feature>
<reference evidence="3 4" key="2">
    <citation type="submission" date="2024-07" db="EMBL/GenBank/DDBJ databases">
        <authorList>
            <person name="Akdeniz Z."/>
        </authorList>
    </citation>
    <scope>NUCLEOTIDE SEQUENCE [LARGE SCALE GENOMIC DNA]</scope>
</reference>
<feature type="transmembrane region" description="Helical" evidence="1">
    <location>
        <begin position="115"/>
        <end position="136"/>
    </location>
</feature>
<name>A0AA86QRL5_9EUKA</name>
<evidence type="ECO:0000313" key="4">
    <source>
        <dbReference type="Proteomes" id="UP001642409"/>
    </source>
</evidence>
<keyword evidence="4" id="KW-1185">Reference proteome</keyword>
<organism evidence="2">
    <name type="scientific">Hexamita inflata</name>
    <dbReference type="NCBI Taxonomy" id="28002"/>
    <lineage>
        <taxon>Eukaryota</taxon>
        <taxon>Metamonada</taxon>
        <taxon>Diplomonadida</taxon>
        <taxon>Hexamitidae</taxon>
        <taxon>Hexamitinae</taxon>
        <taxon>Hexamita</taxon>
    </lineage>
</organism>
<feature type="transmembrane region" description="Helical" evidence="1">
    <location>
        <begin position="71"/>
        <end position="95"/>
    </location>
</feature>
<keyword evidence="1" id="KW-1133">Transmembrane helix</keyword>
<evidence type="ECO:0000313" key="2">
    <source>
        <dbReference type="EMBL" id="CAI9960201.1"/>
    </source>
</evidence>
<proteinExistence type="predicted"/>
<keyword evidence="1" id="KW-0472">Membrane</keyword>
<sequence>MPTQQRPSTSLSRQRTSFTQFANQLFINWFSRFSFYLLVISFGLHGRLIHCFGIAWWWLPLMHCFINLIRYLGYYIIYHIIVIGGKLLETVQVYFAAGQFFLSQTEFQITVNNLIYFFSSILIRNLFHTSSVLFTFRNVEIKMSLILIQALFKVRIAFR</sequence>
<gene>
    <name evidence="2" type="ORF">HINF_LOCUS47846</name>
    <name evidence="3" type="ORF">HINF_LOCUS57168</name>
</gene>
<dbReference type="EMBL" id="CATOUU010000929">
    <property type="protein sequence ID" value="CAI9960201.1"/>
    <property type="molecule type" value="Genomic_DNA"/>
</dbReference>
<accession>A0AA86QRL5</accession>
<evidence type="ECO:0000256" key="1">
    <source>
        <dbReference type="SAM" id="Phobius"/>
    </source>
</evidence>